<proteinExistence type="inferred from homology"/>
<keyword evidence="12" id="KW-1185">Reference proteome</keyword>
<dbReference type="GO" id="GO:0031072">
    <property type="term" value="F:heat shock protein binding"/>
    <property type="evidence" value="ECO:0007669"/>
    <property type="project" value="InterPro"/>
</dbReference>
<dbReference type="GO" id="GO:0006260">
    <property type="term" value="P:DNA replication"/>
    <property type="evidence" value="ECO:0007669"/>
    <property type="project" value="UniProtKB-KW"/>
</dbReference>
<dbReference type="SUPFAM" id="SSF46565">
    <property type="entry name" value="Chaperone J-domain"/>
    <property type="match status" value="1"/>
</dbReference>
<evidence type="ECO:0000313" key="11">
    <source>
        <dbReference type="EMBL" id="GCD78725.1"/>
    </source>
</evidence>
<comment type="caution">
    <text evidence="9">Lacks conserved residue(s) required for the propagation of feature annotation.</text>
</comment>
<dbReference type="GO" id="GO:0005737">
    <property type="term" value="C:cytoplasm"/>
    <property type="evidence" value="ECO:0007669"/>
    <property type="project" value="UniProtKB-SubCell"/>
</dbReference>
<dbReference type="InterPro" id="IPR008971">
    <property type="entry name" value="HSP40/DnaJ_pept-bd"/>
</dbReference>
<dbReference type="PROSITE" id="PS50076">
    <property type="entry name" value="DNAJ_2"/>
    <property type="match status" value="1"/>
</dbReference>
<sequence length="366" mass="40696">MAAKRDYYEVLGVSRNATADEIKKAYRKLAIQYHPDKNPNNKEAEEKFKEAAEAYEVLSDPEKRAMYDRYGHAATSSAGGQYADMDPYDIFDRFKDIFGFGDEFGFSGSRGGARGSNLRVKIKVTLEDIINGSEKKIKIKRSVLAKGVNFTTCRICNGTGRVYKVQNTIFGAMRAETTCSHCMGTGKTITNVPPGVGPDGLEKVEDTVSIQIPPGAVEGMQLQIRGKGNEAPGGGKPGDLIIQIEEVEHELFKREGTNLHYDLYISIPDAVLGTQVEIPYFGSKLRVKLEPGTQSGKILRLKGKGIPNINGYERGDLLIHVNVWIPKKLTPEQQRIMQSWAYDPNFKPAPDKTDKSFFEKVKEMFS</sequence>
<dbReference type="AlphaFoldDB" id="A0A401XP01"/>
<dbReference type="EMBL" id="BHZE01000038">
    <property type="protein sequence ID" value="GCD78725.1"/>
    <property type="molecule type" value="Genomic_DNA"/>
</dbReference>
<comment type="caution">
    <text evidence="11">The sequence shown here is derived from an EMBL/GenBank/DDBJ whole genome shotgun (WGS) entry which is preliminary data.</text>
</comment>
<keyword evidence="1 9" id="KW-0963">Cytoplasm</keyword>
<dbReference type="Proteomes" id="UP000286715">
    <property type="component" value="Unassembled WGS sequence"/>
</dbReference>
<dbReference type="SMART" id="SM00271">
    <property type="entry name" value="DnaJ"/>
    <property type="match status" value="1"/>
</dbReference>
<dbReference type="GO" id="GO:0005524">
    <property type="term" value="F:ATP binding"/>
    <property type="evidence" value="ECO:0007669"/>
    <property type="project" value="InterPro"/>
</dbReference>
<feature type="binding site" evidence="9">
    <location>
        <position position="182"/>
    </location>
    <ligand>
        <name>Zn(2+)</name>
        <dbReference type="ChEBI" id="CHEBI:29105"/>
        <label>2</label>
    </ligand>
</feature>
<comment type="similarity">
    <text evidence="9">Belongs to the DnaJ family.</text>
</comment>
<dbReference type="Pfam" id="PF01556">
    <property type="entry name" value="DnaJ_C"/>
    <property type="match status" value="1"/>
</dbReference>
<evidence type="ECO:0000256" key="6">
    <source>
        <dbReference type="ARBA" id="ARBA00022833"/>
    </source>
</evidence>
<dbReference type="PANTHER" id="PTHR43096">
    <property type="entry name" value="DNAJ HOMOLOG 1, MITOCHONDRIAL-RELATED"/>
    <property type="match status" value="1"/>
</dbReference>
<evidence type="ECO:0000256" key="9">
    <source>
        <dbReference type="HAMAP-Rule" id="MF_01152"/>
    </source>
</evidence>
<comment type="function">
    <text evidence="9">Participates actively in the response to hyperosmotic and heat shock by preventing the aggregation of stress-denatured proteins and by disaggregating proteins, also in an autonomous, DnaK-independent fashion. Unfolded proteins bind initially to DnaJ; upon interaction with the DnaJ-bound protein, DnaK hydrolyzes its bound ATP, resulting in the formation of a stable complex. GrpE releases ADP from DnaK; ATP binding to DnaK triggers the release of the substrate protein, thus completing the reaction cycle. Several rounds of ATP-dependent interactions between DnaJ, DnaK and GrpE are required for fully efficient folding. Also involved, together with DnaK and GrpE, in the DNA replication of plasmids through activation of initiation proteins.</text>
</comment>
<feature type="binding site" evidence="9">
    <location>
        <position position="156"/>
    </location>
    <ligand>
        <name>Zn(2+)</name>
        <dbReference type="ChEBI" id="CHEBI:29105"/>
        <label>2</label>
    </ligand>
</feature>
<dbReference type="InterPro" id="IPR036410">
    <property type="entry name" value="HSP_DnaJ_Cys-rich_dom_sf"/>
</dbReference>
<dbReference type="Gene3D" id="1.10.287.110">
    <property type="entry name" value="DnaJ domain"/>
    <property type="match status" value="1"/>
</dbReference>
<keyword evidence="3 9" id="KW-0479">Metal-binding</keyword>
<reference evidence="11 12" key="1">
    <citation type="submission" date="2018-11" db="EMBL/GenBank/DDBJ databases">
        <title>Schleiferia aggregans sp. nov., a moderately thermophilic heterotrophic bacterium isolated from microbial mats at a terrestrial hot spring.</title>
        <authorList>
            <person name="Iino T."/>
            <person name="Ohkuma M."/>
            <person name="Haruta S."/>
        </authorList>
    </citation>
    <scope>NUCLEOTIDE SEQUENCE [LARGE SCALE GENOMIC DNA]</scope>
    <source>
        <strain evidence="11 12">LA</strain>
    </source>
</reference>
<dbReference type="InterPro" id="IPR012724">
    <property type="entry name" value="DnaJ"/>
</dbReference>
<dbReference type="HAMAP" id="MF_01152">
    <property type="entry name" value="DnaJ"/>
    <property type="match status" value="1"/>
</dbReference>
<evidence type="ECO:0000256" key="3">
    <source>
        <dbReference type="ARBA" id="ARBA00022723"/>
    </source>
</evidence>
<evidence type="ECO:0000256" key="8">
    <source>
        <dbReference type="ARBA" id="ARBA00023186"/>
    </source>
</evidence>
<feature type="binding site" evidence="9">
    <location>
        <position position="153"/>
    </location>
    <ligand>
        <name>Zn(2+)</name>
        <dbReference type="ChEBI" id="CHEBI:29105"/>
        <label>2</label>
    </ligand>
</feature>
<dbReference type="Gene3D" id="2.60.260.20">
    <property type="entry name" value="Urease metallochaperone UreE, N-terminal domain"/>
    <property type="match status" value="2"/>
</dbReference>
<evidence type="ECO:0000313" key="12">
    <source>
        <dbReference type="Proteomes" id="UP000286715"/>
    </source>
</evidence>
<evidence type="ECO:0000256" key="7">
    <source>
        <dbReference type="ARBA" id="ARBA00023016"/>
    </source>
</evidence>
<dbReference type="PANTHER" id="PTHR43096:SF48">
    <property type="entry name" value="CHAPERONE PROTEIN DNAJ"/>
    <property type="match status" value="1"/>
</dbReference>
<dbReference type="GO" id="GO:0008270">
    <property type="term" value="F:zinc ion binding"/>
    <property type="evidence" value="ECO:0007669"/>
    <property type="project" value="UniProtKB-UniRule"/>
</dbReference>
<keyword evidence="8 9" id="KW-0143">Chaperone</keyword>
<dbReference type="SUPFAM" id="SSF49493">
    <property type="entry name" value="HSP40/DnaJ peptide-binding domain"/>
    <property type="match status" value="2"/>
</dbReference>
<protein>
    <recommendedName>
        <fullName evidence="9">Chaperone protein DnaJ</fullName>
    </recommendedName>
</protein>
<dbReference type="CDD" id="cd06257">
    <property type="entry name" value="DnaJ"/>
    <property type="match status" value="1"/>
</dbReference>
<dbReference type="Pfam" id="PF00684">
    <property type="entry name" value="DnaJ_CXXCXGXG"/>
    <property type="match status" value="1"/>
</dbReference>
<evidence type="ECO:0000256" key="5">
    <source>
        <dbReference type="ARBA" id="ARBA00022771"/>
    </source>
</evidence>
<dbReference type="PRINTS" id="PR00625">
    <property type="entry name" value="JDOMAIN"/>
</dbReference>
<dbReference type="CDD" id="cd10719">
    <property type="entry name" value="DnaJ_zf"/>
    <property type="match status" value="1"/>
</dbReference>
<comment type="cofactor">
    <cofactor evidence="9">
        <name>Zn(2+)</name>
        <dbReference type="ChEBI" id="CHEBI:29105"/>
    </cofactor>
    <text evidence="9">Binds 2 Zn(2+) ions per monomer.</text>
</comment>
<dbReference type="GO" id="GO:0009408">
    <property type="term" value="P:response to heat"/>
    <property type="evidence" value="ECO:0007669"/>
    <property type="project" value="InterPro"/>
</dbReference>
<dbReference type="FunFam" id="1.10.287.110:FF:000034">
    <property type="entry name" value="Chaperone protein DnaJ"/>
    <property type="match status" value="1"/>
</dbReference>
<accession>A0A401XP01</accession>
<keyword evidence="5" id="KW-0863">Zinc-finger</keyword>
<dbReference type="NCBIfam" id="NF008035">
    <property type="entry name" value="PRK10767.1"/>
    <property type="match status" value="1"/>
</dbReference>
<dbReference type="FunFam" id="2.60.260.20:FF:000005">
    <property type="entry name" value="Chaperone protein dnaJ 1, mitochondrial"/>
    <property type="match status" value="1"/>
</dbReference>
<keyword evidence="6 9" id="KW-0862">Zinc</keyword>
<dbReference type="Pfam" id="PF00226">
    <property type="entry name" value="DnaJ"/>
    <property type="match status" value="1"/>
</dbReference>
<name>A0A401XP01_9FLAO</name>
<dbReference type="InterPro" id="IPR001305">
    <property type="entry name" value="HSP_DnaJ_Cys-rich_dom"/>
</dbReference>
<feature type="binding site" evidence="9">
    <location>
        <position position="179"/>
    </location>
    <ligand>
        <name>Zn(2+)</name>
        <dbReference type="ChEBI" id="CHEBI:29105"/>
        <label>2</label>
    </ligand>
</feature>
<dbReference type="SUPFAM" id="SSF57938">
    <property type="entry name" value="DnaJ/Hsp40 cysteine-rich domain"/>
    <property type="match status" value="1"/>
</dbReference>
<dbReference type="InterPro" id="IPR002939">
    <property type="entry name" value="DnaJ_C"/>
</dbReference>
<dbReference type="InterPro" id="IPR001623">
    <property type="entry name" value="DnaJ_domain"/>
</dbReference>
<dbReference type="RefSeq" id="WP_124398779.1">
    <property type="nucleotide sequence ID" value="NZ_BHZE01000038.1"/>
</dbReference>
<dbReference type="PROSITE" id="PS00636">
    <property type="entry name" value="DNAJ_1"/>
    <property type="match status" value="1"/>
</dbReference>
<dbReference type="InterPro" id="IPR018253">
    <property type="entry name" value="DnaJ_domain_CS"/>
</dbReference>
<feature type="domain" description="J" evidence="10">
    <location>
        <begin position="6"/>
        <end position="71"/>
    </location>
</feature>
<dbReference type="GO" id="GO:0051082">
    <property type="term" value="F:unfolded protein binding"/>
    <property type="evidence" value="ECO:0007669"/>
    <property type="project" value="UniProtKB-UniRule"/>
</dbReference>
<evidence type="ECO:0000256" key="1">
    <source>
        <dbReference type="ARBA" id="ARBA00022490"/>
    </source>
</evidence>
<comment type="domain">
    <text evidence="9">The J domain is necessary and sufficient to stimulate DnaK ATPase activity. Zinc center 1 plays an important role in the autonomous, DnaK-independent chaperone activity of DnaJ. Zinc center 2 is essential for interaction with DnaK and for DnaJ activity.</text>
</comment>
<organism evidence="11 12">
    <name type="scientific">Thermaurantimonas aggregans</name>
    <dbReference type="NCBI Taxonomy" id="2173829"/>
    <lineage>
        <taxon>Bacteria</taxon>
        <taxon>Pseudomonadati</taxon>
        <taxon>Bacteroidota</taxon>
        <taxon>Flavobacteriia</taxon>
        <taxon>Flavobacteriales</taxon>
        <taxon>Schleiferiaceae</taxon>
        <taxon>Thermaurantimonas</taxon>
    </lineage>
</organism>
<evidence type="ECO:0000259" key="10">
    <source>
        <dbReference type="PROSITE" id="PS50076"/>
    </source>
</evidence>
<gene>
    <name evidence="9 11" type="primary">dnaJ</name>
    <name evidence="11" type="ORF">JCM31826_22070</name>
</gene>
<comment type="subcellular location">
    <subcellularLocation>
        <location evidence="9">Cytoplasm</location>
    </subcellularLocation>
</comment>
<dbReference type="OrthoDB" id="9779889at2"/>
<comment type="subunit">
    <text evidence="9">Homodimer.</text>
</comment>
<keyword evidence="7 9" id="KW-0346">Stress response</keyword>
<dbReference type="InterPro" id="IPR036869">
    <property type="entry name" value="J_dom_sf"/>
</dbReference>
<keyword evidence="4 9" id="KW-0677">Repeat</keyword>
<keyword evidence="2 9" id="KW-0235">DNA replication</keyword>
<dbReference type="GO" id="GO:0042026">
    <property type="term" value="P:protein refolding"/>
    <property type="evidence" value="ECO:0007669"/>
    <property type="project" value="TreeGrafter"/>
</dbReference>
<dbReference type="Gene3D" id="2.10.230.10">
    <property type="entry name" value="Heat shock protein DnaJ, cysteine-rich domain"/>
    <property type="match status" value="1"/>
</dbReference>
<evidence type="ECO:0000256" key="4">
    <source>
        <dbReference type="ARBA" id="ARBA00022737"/>
    </source>
</evidence>
<dbReference type="CDD" id="cd10747">
    <property type="entry name" value="DnaJ_C"/>
    <property type="match status" value="1"/>
</dbReference>
<evidence type="ECO:0000256" key="2">
    <source>
        <dbReference type="ARBA" id="ARBA00022705"/>
    </source>
</evidence>